<evidence type="ECO:0000313" key="2">
    <source>
        <dbReference type="EMBL" id="KRP31126.1"/>
    </source>
</evidence>
<comment type="caution">
    <text evidence="2">The sequence shown here is derived from an EMBL/GenBank/DDBJ whole genome shotgun (WGS) entry which is preliminary data.</text>
</comment>
<gene>
    <name evidence="2" type="ORF">ABS32_07650</name>
</gene>
<reference evidence="2 3" key="1">
    <citation type="submission" date="2015-10" db="EMBL/GenBank/DDBJ databases">
        <title>Metagenome-Assembled Genomes uncover a global brackish microbiome.</title>
        <authorList>
            <person name="Hugerth L.W."/>
            <person name="Larsson J."/>
            <person name="Alneberg J."/>
            <person name="Lindh M.V."/>
            <person name="Legrand C."/>
            <person name="Pinhassi J."/>
            <person name="Andersson A.F."/>
        </authorList>
    </citation>
    <scope>NUCLEOTIDE SEQUENCE [LARGE SCALE GENOMIC DNA]</scope>
    <source>
        <strain evidence="2">BACL9 MAG-120820-bin42</strain>
    </source>
</reference>
<name>A0A0R2X4W6_9BACT</name>
<sequence>MKGKMTHSQILLAAGGGGFLLLVGALGWFGWSSLGEVQTQAQALAEKKVKPELAAIISRPGGAGAARKEATEMAKLAEGIGQGEEVLVASWREGYEKASGQGEPWSQDANQWKDRLIQANDALAKRAGKKGGNSGVILANDFYLGLQEFKQQNPPADQVPALARQLSVSERLVKLLMEAKSEAKEGYPTQCILQSLVGPTGGGKEESKAPAEKPKAVVDGSGVVREKYTIQMECSPEVLYGFMQRLAKDPWLFIVMDLNLENDLKDFPKRSEVAKKFAVDPKKESGSGAAEQEGVEAEGARGGANAPTQPPLLMVLAGKERLKVVLRVDYVGWRAPAPGKPVEKGKST</sequence>
<dbReference type="Proteomes" id="UP000051557">
    <property type="component" value="Unassembled WGS sequence"/>
</dbReference>
<feature type="region of interest" description="Disordered" evidence="1">
    <location>
        <begin position="278"/>
        <end position="310"/>
    </location>
</feature>
<protein>
    <submittedName>
        <fullName evidence="2">Uncharacterized protein</fullName>
    </submittedName>
</protein>
<accession>A0A0R2X4W6</accession>
<organism evidence="2 3">
    <name type="scientific">Verrucomicrobia subdivision 6 bacterium BACL9 MAG-120820-bin42</name>
    <dbReference type="NCBI Taxonomy" id="1655634"/>
    <lineage>
        <taxon>Bacteria</taxon>
        <taxon>Pseudomonadati</taxon>
        <taxon>Verrucomicrobiota</taxon>
        <taxon>Verrucomicrobiia</taxon>
        <taxon>Verrucomicrobiales</taxon>
        <taxon>Verrucomicrobia subdivision 6</taxon>
    </lineage>
</organism>
<evidence type="ECO:0000256" key="1">
    <source>
        <dbReference type="SAM" id="MobiDB-lite"/>
    </source>
</evidence>
<proteinExistence type="predicted"/>
<dbReference type="EMBL" id="LIDM01000382">
    <property type="protein sequence ID" value="KRP31126.1"/>
    <property type="molecule type" value="Genomic_DNA"/>
</dbReference>
<dbReference type="AlphaFoldDB" id="A0A0R2X4W6"/>
<evidence type="ECO:0000313" key="3">
    <source>
        <dbReference type="Proteomes" id="UP000051557"/>
    </source>
</evidence>